<evidence type="ECO:0000313" key="8">
    <source>
        <dbReference type="Proteomes" id="UP001197492"/>
    </source>
</evidence>
<gene>
    <name evidence="5" type="primary">serS</name>
    <name evidence="5" type="ORF">KSV97_05130</name>
    <name evidence="6" type="ORF">KSW06_05495</name>
</gene>
<evidence type="ECO:0000256" key="2">
    <source>
        <dbReference type="ARBA" id="ARBA00022917"/>
    </source>
</evidence>
<dbReference type="Pfam" id="PF00587">
    <property type="entry name" value="tRNA-synt_2b"/>
    <property type="match status" value="1"/>
</dbReference>
<sequence length="428" mass="48933">MIDIARLREDPEAVRENIKKKFQDHKLPLVDEALELDKQYRAAITRASELRSMRNKLSKEIGQFMREGKKEAAAENKKKVGEMAEELKSLEEVEKESGDKLREVMMKIPNFLDPTVPIGKDDSENVEITKYGDPVVPDYEVPYHTDIMESFDGIDLDAAGRVAGNGFYYLMGDIARLHSAVLAYARDFMINRGFTYCVPPYMIRSNVVTGVMSFEEMDAMMYKIEGEDLYLIGTSEHSMIGKFIGELLDEDKLPYTYTSYSPCFRKEKGAHGIEERGVYRIHQFEKQEMIVVCKPEESKMWFEKLWNNTVDLFRSLDIPVRTLECCSGDLADLKSKSLDVEAWSPRQKKYFEVGSCSNLTDAQARRLNIRINGKDGKYYAHTLNNTVVAPPRMLIAFLENNLNEDGTVSIPEALRPYMGGTEKLVPKK</sequence>
<reference evidence="5 8" key="1">
    <citation type="submission" date="2021-06" db="EMBL/GenBank/DDBJ databases">
        <title>Collection of gut derived symbiotic bacterial strains cultured from healthy donors.</title>
        <authorList>
            <person name="Lin H."/>
            <person name="Littmann E."/>
            <person name="Pamer E.G."/>
        </authorList>
    </citation>
    <scope>NUCLEOTIDE SEQUENCE</scope>
    <source>
        <strain evidence="6 8">MSK.21.70</strain>
        <strain evidence="5">MSK.21.82</strain>
    </source>
</reference>
<dbReference type="GeneID" id="301322899"/>
<dbReference type="NCBIfam" id="TIGR00414">
    <property type="entry name" value="serS"/>
    <property type="match status" value="1"/>
</dbReference>
<keyword evidence="8" id="KW-1185">Reference proteome</keyword>
<dbReference type="InterPro" id="IPR006195">
    <property type="entry name" value="aa-tRNA-synth_II"/>
</dbReference>
<dbReference type="Proteomes" id="UP001196408">
    <property type="component" value="Unassembled WGS sequence"/>
</dbReference>
<dbReference type="GO" id="GO:0005737">
    <property type="term" value="C:cytoplasm"/>
    <property type="evidence" value="ECO:0007669"/>
    <property type="project" value="UniProtKB-UniRule"/>
</dbReference>
<dbReference type="Pfam" id="PF02403">
    <property type="entry name" value="Seryl_tRNA_N"/>
    <property type="match status" value="1"/>
</dbReference>
<evidence type="ECO:0000313" key="6">
    <source>
        <dbReference type="EMBL" id="MBV3392714.1"/>
    </source>
</evidence>
<dbReference type="PROSITE" id="PS50862">
    <property type="entry name" value="AA_TRNA_LIGASE_II"/>
    <property type="match status" value="1"/>
</dbReference>
<dbReference type="RefSeq" id="WP_217747490.1">
    <property type="nucleotide sequence ID" value="NZ_JAHOEB010000026.1"/>
</dbReference>
<evidence type="ECO:0000256" key="1">
    <source>
        <dbReference type="ARBA" id="ARBA00012840"/>
    </source>
</evidence>
<dbReference type="InterPro" id="IPR002317">
    <property type="entry name" value="Ser-tRNA-ligase_type_1"/>
</dbReference>
<feature type="domain" description="Aminoacyl-transfer RNA synthetases class-II family profile" evidence="4">
    <location>
        <begin position="143"/>
        <end position="411"/>
    </location>
</feature>
<dbReference type="EMBL" id="JAHOEL010000026">
    <property type="protein sequence ID" value="MBV3392714.1"/>
    <property type="molecule type" value="Genomic_DNA"/>
</dbReference>
<keyword evidence="2" id="KW-0648">Protein biosynthesis</keyword>
<evidence type="ECO:0000313" key="7">
    <source>
        <dbReference type="Proteomes" id="UP001196408"/>
    </source>
</evidence>
<name>A0AAW4MQV7_9FIRM</name>
<dbReference type="InterPro" id="IPR002314">
    <property type="entry name" value="aa-tRNA-synt_IIb"/>
</dbReference>
<dbReference type="GO" id="GO:0006434">
    <property type="term" value="P:seryl-tRNA aminoacylation"/>
    <property type="evidence" value="ECO:0007669"/>
    <property type="project" value="UniProtKB-UniRule"/>
</dbReference>
<dbReference type="GO" id="GO:0004828">
    <property type="term" value="F:serine-tRNA ligase activity"/>
    <property type="evidence" value="ECO:0007669"/>
    <property type="project" value="UniProtKB-UniRule"/>
</dbReference>
<comment type="caution">
    <text evidence="5">The sequence shown here is derived from an EMBL/GenBank/DDBJ whole genome shotgun (WGS) entry which is preliminary data.</text>
</comment>
<keyword evidence="5" id="KW-0436">Ligase</keyword>
<dbReference type="InterPro" id="IPR015866">
    <property type="entry name" value="Ser-tRNA-synth_1_N"/>
</dbReference>
<dbReference type="GO" id="GO:0005524">
    <property type="term" value="F:ATP binding"/>
    <property type="evidence" value="ECO:0007669"/>
    <property type="project" value="InterPro"/>
</dbReference>
<proteinExistence type="predicted"/>
<accession>A0AAW4MQV7</accession>
<evidence type="ECO:0000313" key="5">
    <source>
        <dbReference type="EMBL" id="MBV3382621.1"/>
    </source>
</evidence>
<dbReference type="EC" id="6.1.1.11" evidence="1 3"/>
<evidence type="ECO:0000259" key="4">
    <source>
        <dbReference type="PROSITE" id="PS50862"/>
    </source>
</evidence>
<dbReference type="EMBL" id="JAHOEF010000024">
    <property type="protein sequence ID" value="MBV3382621.1"/>
    <property type="molecule type" value="Genomic_DNA"/>
</dbReference>
<dbReference type="PANTHER" id="PTHR11778">
    <property type="entry name" value="SERYL-TRNA SYNTHETASE"/>
    <property type="match status" value="1"/>
</dbReference>
<organism evidence="5 7">
    <name type="scientific">Catenibacterium mitsuokai</name>
    <dbReference type="NCBI Taxonomy" id="100886"/>
    <lineage>
        <taxon>Bacteria</taxon>
        <taxon>Bacillati</taxon>
        <taxon>Bacillota</taxon>
        <taxon>Erysipelotrichia</taxon>
        <taxon>Erysipelotrichales</taxon>
        <taxon>Coprobacillaceae</taxon>
        <taxon>Catenibacterium</taxon>
    </lineage>
</organism>
<evidence type="ECO:0000256" key="3">
    <source>
        <dbReference type="NCBIfam" id="TIGR00414"/>
    </source>
</evidence>
<dbReference type="PIRSF" id="PIRSF001529">
    <property type="entry name" value="Ser-tRNA-synth_IIa"/>
    <property type="match status" value="1"/>
</dbReference>
<dbReference type="AlphaFoldDB" id="A0AAW4MQV7"/>
<protein>
    <recommendedName>
        <fullName evidence="1 3">Serine--tRNA ligase</fullName>
        <ecNumber evidence="1 3">6.1.1.11</ecNumber>
    </recommendedName>
</protein>
<dbReference type="Proteomes" id="UP001197492">
    <property type="component" value="Unassembled WGS sequence"/>
</dbReference>